<dbReference type="Proteomes" id="UP000087171">
    <property type="component" value="Chromosome Ca1"/>
</dbReference>
<accession>A0A1S3DXR8</accession>
<feature type="region of interest" description="Disordered" evidence="1">
    <location>
        <begin position="93"/>
        <end position="157"/>
    </location>
</feature>
<dbReference type="InterPro" id="IPR036875">
    <property type="entry name" value="Znf_CCHC_sf"/>
</dbReference>
<dbReference type="GeneID" id="105851396"/>
<reference evidence="3" key="1">
    <citation type="journal article" date="2013" name="Nat. Biotechnol.">
        <title>Draft genome sequence of chickpea (Cicer arietinum) provides a resource for trait improvement.</title>
        <authorList>
            <person name="Varshney R.K."/>
            <person name="Song C."/>
            <person name="Saxena R.K."/>
            <person name="Azam S."/>
            <person name="Yu S."/>
            <person name="Sharpe A.G."/>
            <person name="Cannon S."/>
            <person name="Baek J."/>
            <person name="Rosen B.D."/>
            <person name="Tar'an B."/>
            <person name="Millan T."/>
            <person name="Zhang X."/>
            <person name="Ramsay L.D."/>
            <person name="Iwata A."/>
            <person name="Wang Y."/>
            <person name="Nelson W."/>
            <person name="Farmer A.D."/>
            <person name="Gaur P.M."/>
            <person name="Soderlund C."/>
            <person name="Penmetsa R.V."/>
            <person name="Xu C."/>
            <person name="Bharti A.K."/>
            <person name="He W."/>
            <person name="Winter P."/>
            <person name="Zhao S."/>
            <person name="Hane J.K."/>
            <person name="Carrasquilla-Garcia N."/>
            <person name="Condie J.A."/>
            <person name="Upadhyaya H.D."/>
            <person name="Luo M.C."/>
            <person name="Thudi M."/>
            <person name="Gowda C.L."/>
            <person name="Singh N.P."/>
            <person name="Lichtenzveig J."/>
            <person name="Gali K.K."/>
            <person name="Rubio J."/>
            <person name="Nadarajan N."/>
            <person name="Dolezel J."/>
            <person name="Bansal K.C."/>
            <person name="Xu X."/>
            <person name="Edwards D."/>
            <person name="Zhang G."/>
            <person name="Kahl G."/>
            <person name="Gil J."/>
            <person name="Singh K.B."/>
            <person name="Datta S.K."/>
            <person name="Jackson S.A."/>
            <person name="Wang J."/>
            <person name="Cook D.R."/>
        </authorList>
    </citation>
    <scope>NUCLEOTIDE SEQUENCE [LARGE SCALE GENOMIC DNA]</scope>
    <source>
        <strain evidence="3">cv. CDC Frontier</strain>
    </source>
</reference>
<dbReference type="AlphaFoldDB" id="A0A1S3DXR8"/>
<gene>
    <name evidence="4" type="primary">LOC105851396</name>
</gene>
<protein>
    <submittedName>
        <fullName evidence="4">Uncharacterized protein LOC105851396</fullName>
    </submittedName>
</protein>
<evidence type="ECO:0000259" key="2">
    <source>
        <dbReference type="Pfam" id="PF22936"/>
    </source>
</evidence>
<evidence type="ECO:0000313" key="4">
    <source>
        <dbReference type="RefSeq" id="XP_012567646.1"/>
    </source>
</evidence>
<keyword evidence="3" id="KW-1185">Reference proteome</keyword>
<evidence type="ECO:0000256" key="1">
    <source>
        <dbReference type="SAM" id="MobiDB-lite"/>
    </source>
</evidence>
<feature type="compositionally biased region" description="Basic and acidic residues" evidence="1">
    <location>
        <begin position="108"/>
        <end position="121"/>
    </location>
</feature>
<dbReference type="PANTHER" id="PTHR47592">
    <property type="entry name" value="PBF68 PROTEIN"/>
    <property type="match status" value="1"/>
</dbReference>
<evidence type="ECO:0000313" key="3">
    <source>
        <dbReference type="Proteomes" id="UP000087171"/>
    </source>
</evidence>
<dbReference type="RefSeq" id="XP_012567646.1">
    <property type="nucleotide sequence ID" value="XM_012712192.1"/>
</dbReference>
<sequence length="338" mass="39307">MLRRQYELLLIEEDESVTAYFNSVKAITNQMRTNGEVMTEVVVIENIMRTLTQRYDHIVVAIEESKDLETLKVEDLQGSLEAHELRVRQMNDANTQTHILPAQVTKKNNQDDVKYKNEKGKSKWYKKQNSDEGTENSSNQNNSDNHNKKSNDKKKFNKKKIQGYNCRKWGHFADECRAKKVQRKEYEAQMTHADDSDSDDVILMATTNSDDECPELWYLDTSCSNHITWHKEWFVSIGERVKREIRFANNSSVTVEGVGKMLIKRRDGKQSFICDVLYVSNMNKNLLSLGLLLVKGYSMKMEHGEMKMFDSSRRLILKAPLSKNRTFKIETQILRTSA</sequence>
<dbReference type="OrthoDB" id="2015125at2759"/>
<proteinExistence type="predicted"/>
<name>A0A1S3DXR8_CICAR</name>
<dbReference type="Pfam" id="PF22936">
    <property type="entry name" value="Pol_BBD"/>
    <property type="match status" value="1"/>
</dbReference>
<reference evidence="4" key="2">
    <citation type="submission" date="2025-08" db="UniProtKB">
        <authorList>
            <consortium name="RefSeq"/>
        </authorList>
    </citation>
    <scope>IDENTIFICATION</scope>
    <source>
        <tissue evidence="4">Etiolated seedlings</tissue>
    </source>
</reference>
<feature type="domain" description="Retrovirus-related Pol polyprotein from transposon TNT 1-94-like beta-barrel" evidence="2">
    <location>
        <begin position="217"/>
        <end position="297"/>
    </location>
</feature>
<feature type="compositionally biased region" description="Basic and acidic residues" evidence="1">
    <location>
        <begin position="145"/>
        <end position="154"/>
    </location>
</feature>
<dbReference type="SUPFAM" id="SSF57756">
    <property type="entry name" value="Retrovirus zinc finger-like domains"/>
    <property type="match status" value="1"/>
</dbReference>
<dbReference type="PANTHER" id="PTHR47592:SF6">
    <property type="entry name" value="PBF68 PROTEIN"/>
    <property type="match status" value="1"/>
</dbReference>
<dbReference type="KEGG" id="cam:105851396"/>
<dbReference type="InterPro" id="IPR054722">
    <property type="entry name" value="PolX-like_BBD"/>
</dbReference>
<dbReference type="GO" id="GO:0008270">
    <property type="term" value="F:zinc ion binding"/>
    <property type="evidence" value="ECO:0007669"/>
    <property type="project" value="InterPro"/>
</dbReference>
<dbReference type="GO" id="GO:0003676">
    <property type="term" value="F:nucleic acid binding"/>
    <property type="evidence" value="ECO:0007669"/>
    <property type="project" value="InterPro"/>
</dbReference>
<organism evidence="3 4">
    <name type="scientific">Cicer arietinum</name>
    <name type="common">Chickpea</name>
    <name type="synonym">Garbanzo</name>
    <dbReference type="NCBI Taxonomy" id="3827"/>
    <lineage>
        <taxon>Eukaryota</taxon>
        <taxon>Viridiplantae</taxon>
        <taxon>Streptophyta</taxon>
        <taxon>Embryophyta</taxon>
        <taxon>Tracheophyta</taxon>
        <taxon>Spermatophyta</taxon>
        <taxon>Magnoliopsida</taxon>
        <taxon>eudicotyledons</taxon>
        <taxon>Gunneridae</taxon>
        <taxon>Pentapetalae</taxon>
        <taxon>rosids</taxon>
        <taxon>fabids</taxon>
        <taxon>Fabales</taxon>
        <taxon>Fabaceae</taxon>
        <taxon>Papilionoideae</taxon>
        <taxon>50 kb inversion clade</taxon>
        <taxon>NPAAA clade</taxon>
        <taxon>Hologalegina</taxon>
        <taxon>IRL clade</taxon>
        <taxon>Cicereae</taxon>
        <taxon>Cicer</taxon>
    </lineage>
</organism>
<dbReference type="Pfam" id="PF14223">
    <property type="entry name" value="Retrotran_gag_2"/>
    <property type="match status" value="1"/>
</dbReference>